<protein>
    <submittedName>
        <fullName evidence="1">Stage V sporulation protein AE</fullName>
    </submittedName>
</protein>
<proteinExistence type="predicted"/>
<reference evidence="1 2" key="1">
    <citation type="submission" date="2017-07" db="EMBL/GenBank/DDBJ databases">
        <title>Isolation and whole genome analysis of endospore-forming bacteria from heroin.</title>
        <authorList>
            <person name="Kalinowski J."/>
            <person name="Ahrens B."/>
            <person name="Al-Dilaimi A."/>
            <person name="Winkler A."/>
            <person name="Wibberg D."/>
            <person name="Schleenbecker U."/>
            <person name="Ruckert C."/>
            <person name="Wolfel R."/>
            <person name="Grass G."/>
        </authorList>
    </citation>
    <scope>NUCLEOTIDE SEQUENCE [LARGE SCALE GENOMIC DNA]</scope>
    <source>
        <strain evidence="1 2">7539</strain>
    </source>
</reference>
<dbReference type="NCBIfam" id="TIGR02839">
    <property type="entry name" value="spore_V_AE"/>
    <property type="match status" value="1"/>
</dbReference>
<dbReference type="Pfam" id="PF03862">
    <property type="entry name" value="SpoVAC_SpoVAEB"/>
    <property type="match status" value="1"/>
</dbReference>
<dbReference type="PANTHER" id="PTHR38450">
    <property type="entry name" value="STAGE V SPORULATION PROTEIN AC-RELATED"/>
    <property type="match status" value="1"/>
</dbReference>
<comment type="caution">
    <text evidence="1">The sequence shown here is derived from an EMBL/GenBank/DDBJ whole genome shotgun (WGS) entry which is preliminary data.</text>
</comment>
<sequence>MEFLWAFLVGGAICLIGQVLLDAAKLTPVQMLVVMAIVGIVLDGFHLYEHLVELAGAGATVPLTGFGYSLVHGAMEEGAKGLFKITDGVFEIASTTIVFSILFSVAAALFFKPRGSTG</sequence>
<dbReference type="Proteomes" id="UP000216207">
    <property type="component" value="Unassembled WGS sequence"/>
</dbReference>
<accession>A0A268P5R6</accession>
<dbReference type="RefSeq" id="WP_011246641.1">
    <property type="nucleotide sequence ID" value="NZ_BOQQ01000005.1"/>
</dbReference>
<dbReference type="InterPro" id="IPR014204">
    <property type="entry name" value="Spore_V_AE"/>
</dbReference>
<gene>
    <name evidence="1" type="primary">spoVAE</name>
    <name evidence="1" type="ORF">CHH72_01620</name>
</gene>
<dbReference type="PANTHER" id="PTHR38450:SF2">
    <property type="entry name" value="STAGE V SPORULATION PROTEIN AEB"/>
    <property type="match status" value="1"/>
</dbReference>
<evidence type="ECO:0000313" key="2">
    <source>
        <dbReference type="Proteomes" id="UP000216207"/>
    </source>
</evidence>
<dbReference type="AlphaFoldDB" id="A0A268P5R6"/>
<organism evidence="1 2">
    <name type="scientific">Shouchella clausii</name>
    <name type="common">Alkalihalobacillus clausii</name>
    <dbReference type="NCBI Taxonomy" id="79880"/>
    <lineage>
        <taxon>Bacteria</taxon>
        <taxon>Bacillati</taxon>
        <taxon>Bacillota</taxon>
        <taxon>Bacilli</taxon>
        <taxon>Bacillales</taxon>
        <taxon>Bacillaceae</taxon>
        <taxon>Shouchella</taxon>
    </lineage>
</organism>
<evidence type="ECO:0000313" key="1">
    <source>
        <dbReference type="EMBL" id="PAE90610.1"/>
    </source>
</evidence>
<name>A0A268P5R6_SHOCL</name>
<dbReference type="InterPro" id="IPR005562">
    <property type="entry name" value="SpoVA"/>
</dbReference>
<dbReference type="EMBL" id="NPCC01000004">
    <property type="protein sequence ID" value="PAE90610.1"/>
    <property type="molecule type" value="Genomic_DNA"/>
</dbReference>